<comment type="caution">
    <text evidence="1">The sequence shown here is derived from an EMBL/GenBank/DDBJ whole genome shotgun (WGS) entry which is preliminary data.</text>
</comment>
<dbReference type="EMBL" id="QTSX02002567">
    <property type="protein sequence ID" value="KAJ9075242.1"/>
    <property type="molecule type" value="Genomic_DNA"/>
</dbReference>
<gene>
    <name evidence="1" type="ORF">DSO57_1037946</name>
</gene>
<reference evidence="1" key="1">
    <citation type="submission" date="2022-04" db="EMBL/GenBank/DDBJ databases">
        <title>Genome of the entomopathogenic fungus Entomophthora muscae.</title>
        <authorList>
            <person name="Elya C."/>
            <person name="Lovett B.R."/>
            <person name="Lee E."/>
            <person name="Macias A.M."/>
            <person name="Hajek A.E."/>
            <person name="De Bivort B.L."/>
            <person name="Kasson M.T."/>
            <person name="De Fine Licht H.H."/>
            <person name="Stajich J.E."/>
        </authorList>
    </citation>
    <scope>NUCLEOTIDE SEQUENCE</scope>
    <source>
        <strain evidence="1">Berkeley</strain>
    </source>
</reference>
<organism evidence="1 2">
    <name type="scientific">Entomophthora muscae</name>
    <dbReference type="NCBI Taxonomy" id="34485"/>
    <lineage>
        <taxon>Eukaryota</taxon>
        <taxon>Fungi</taxon>
        <taxon>Fungi incertae sedis</taxon>
        <taxon>Zoopagomycota</taxon>
        <taxon>Entomophthoromycotina</taxon>
        <taxon>Entomophthoromycetes</taxon>
        <taxon>Entomophthorales</taxon>
        <taxon>Entomophthoraceae</taxon>
        <taxon>Entomophthora</taxon>
    </lineage>
</organism>
<name>A0ACC2TLW8_9FUNG</name>
<keyword evidence="2" id="KW-1185">Reference proteome</keyword>
<evidence type="ECO:0000313" key="1">
    <source>
        <dbReference type="EMBL" id="KAJ9075242.1"/>
    </source>
</evidence>
<sequence>MFFCHNTNHILTYDSIQANYPAPYYRNELPPYSQRNRALASLIPIQLNPMAEATGMNCVSCSLEPALIKEVCCQYSPPSPSGCPPNGISLNSGTL</sequence>
<accession>A0ACC2TLW8</accession>
<evidence type="ECO:0000313" key="2">
    <source>
        <dbReference type="Proteomes" id="UP001165960"/>
    </source>
</evidence>
<proteinExistence type="predicted"/>
<protein>
    <submittedName>
        <fullName evidence="1">Uncharacterized protein</fullName>
    </submittedName>
</protein>
<dbReference type="Proteomes" id="UP001165960">
    <property type="component" value="Unassembled WGS sequence"/>
</dbReference>